<evidence type="ECO:0000313" key="3">
    <source>
        <dbReference type="Proteomes" id="UP000198761"/>
    </source>
</evidence>
<name>A0A1H8K1P1_9RHOB</name>
<feature type="transmembrane region" description="Helical" evidence="1">
    <location>
        <begin position="12"/>
        <end position="30"/>
    </location>
</feature>
<evidence type="ECO:0000313" key="2">
    <source>
        <dbReference type="EMBL" id="SEN86466.1"/>
    </source>
</evidence>
<dbReference type="SUPFAM" id="SSF46785">
    <property type="entry name" value="Winged helix' DNA-binding domain"/>
    <property type="match status" value="1"/>
</dbReference>
<protein>
    <submittedName>
        <fullName evidence="2">Uncharacterized protein</fullName>
    </submittedName>
</protein>
<keyword evidence="1" id="KW-0812">Transmembrane</keyword>
<dbReference type="EMBL" id="FOCE01000008">
    <property type="protein sequence ID" value="SEN86466.1"/>
    <property type="molecule type" value="Genomic_DNA"/>
</dbReference>
<feature type="transmembrane region" description="Helical" evidence="1">
    <location>
        <begin position="42"/>
        <end position="59"/>
    </location>
</feature>
<accession>A0A1H8K1P1</accession>
<evidence type="ECO:0000256" key="1">
    <source>
        <dbReference type="SAM" id="Phobius"/>
    </source>
</evidence>
<dbReference type="InterPro" id="IPR036390">
    <property type="entry name" value="WH_DNA-bd_sf"/>
</dbReference>
<keyword evidence="1" id="KW-0472">Membrane</keyword>
<proteinExistence type="predicted"/>
<keyword evidence="3" id="KW-1185">Reference proteome</keyword>
<dbReference type="STRING" id="933059.SAMN04488103_108161"/>
<sequence>MTPPPKTPQPMLPPDFAAGVSVIGFVLLLLHTSKVLVLDDKILILFAICIFAWVLPRITKFKYGDLELELAEVKAEQARIVEALAEPPTGPESFKVATLIEGGTDGLGALTGVLASRKVLVALAEGPYPFRSQAALVRRTGLTADTLARELQALAEGGQVVQVRGKAGQPLWGITTSGRVAAT</sequence>
<organism evidence="2 3">
    <name type="scientific">Gemmobacter aquatilis</name>
    <dbReference type="NCBI Taxonomy" id="933059"/>
    <lineage>
        <taxon>Bacteria</taxon>
        <taxon>Pseudomonadati</taxon>
        <taxon>Pseudomonadota</taxon>
        <taxon>Alphaproteobacteria</taxon>
        <taxon>Rhodobacterales</taxon>
        <taxon>Paracoccaceae</taxon>
        <taxon>Gemmobacter</taxon>
    </lineage>
</organism>
<reference evidence="2 3" key="1">
    <citation type="submission" date="2016-10" db="EMBL/GenBank/DDBJ databases">
        <authorList>
            <person name="de Groot N.N."/>
        </authorList>
    </citation>
    <scope>NUCLEOTIDE SEQUENCE [LARGE SCALE GENOMIC DNA]</scope>
    <source>
        <strain evidence="2 3">DSM 3857</strain>
    </source>
</reference>
<keyword evidence="1" id="KW-1133">Transmembrane helix</keyword>
<gene>
    <name evidence="2" type="ORF">SAMN04488103_108161</name>
</gene>
<dbReference type="Proteomes" id="UP000198761">
    <property type="component" value="Unassembled WGS sequence"/>
</dbReference>
<dbReference type="AlphaFoldDB" id="A0A1H8K1P1"/>